<reference evidence="1 2" key="1">
    <citation type="submission" date="2020-08" db="EMBL/GenBank/DDBJ databases">
        <title>Sequencing the genomes of 1000 actinobacteria strains.</title>
        <authorList>
            <person name="Klenk H.-P."/>
        </authorList>
    </citation>
    <scope>NUCLEOTIDE SEQUENCE [LARGE SCALE GENOMIC DNA]</scope>
    <source>
        <strain evidence="1 2">DSM 41654</strain>
    </source>
</reference>
<keyword evidence="2" id="KW-1185">Reference proteome</keyword>
<gene>
    <name evidence="1" type="ORF">FHR34_006296</name>
</gene>
<protein>
    <submittedName>
        <fullName evidence="1">Uncharacterized protein</fullName>
    </submittedName>
</protein>
<evidence type="ECO:0000313" key="2">
    <source>
        <dbReference type="Proteomes" id="UP000540506"/>
    </source>
</evidence>
<name>A0A7W7R8D8_KITKI</name>
<dbReference type="EMBL" id="JACHJV010000001">
    <property type="protein sequence ID" value="MBB4927303.1"/>
    <property type="molecule type" value="Genomic_DNA"/>
</dbReference>
<evidence type="ECO:0000313" key="1">
    <source>
        <dbReference type="EMBL" id="MBB4927303.1"/>
    </source>
</evidence>
<proteinExistence type="predicted"/>
<dbReference type="AlphaFoldDB" id="A0A7W7R8D8"/>
<organism evidence="1 2">
    <name type="scientific">Kitasatospora kifunensis</name>
    <name type="common">Streptomyces kifunensis</name>
    <dbReference type="NCBI Taxonomy" id="58351"/>
    <lineage>
        <taxon>Bacteria</taxon>
        <taxon>Bacillati</taxon>
        <taxon>Actinomycetota</taxon>
        <taxon>Actinomycetes</taxon>
        <taxon>Kitasatosporales</taxon>
        <taxon>Streptomycetaceae</taxon>
        <taxon>Kitasatospora</taxon>
    </lineage>
</organism>
<accession>A0A7W7R8D8</accession>
<sequence>MGSALITQDILSRLLAREKSQGDRAAVRQRASESGFADATALKAWVEAQRAAEQAALSRRR</sequence>
<comment type="caution">
    <text evidence="1">The sequence shown here is derived from an EMBL/GenBank/DDBJ whole genome shotgun (WGS) entry which is preliminary data.</text>
</comment>
<dbReference type="RefSeq" id="WP_184941448.1">
    <property type="nucleotide sequence ID" value="NZ_JACHJV010000001.1"/>
</dbReference>
<dbReference type="Proteomes" id="UP000540506">
    <property type="component" value="Unassembled WGS sequence"/>
</dbReference>